<organism evidence="2 3">
    <name type="scientific">Winogradskyella maritima</name>
    <dbReference type="NCBI Taxonomy" id="1517766"/>
    <lineage>
        <taxon>Bacteria</taxon>
        <taxon>Pseudomonadati</taxon>
        <taxon>Bacteroidota</taxon>
        <taxon>Flavobacteriia</taxon>
        <taxon>Flavobacteriales</taxon>
        <taxon>Flavobacteriaceae</taxon>
        <taxon>Winogradskyella</taxon>
    </lineage>
</organism>
<keyword evidence="3" id="KW-1185">Reference proteome</keyword>
<dbReference type="InterPro" id="IPR007235">
    <property type="entry name" value="Glyco_trans_28_C"/>
</dbReference>
<evidence type="ECO:0000313" key="2">
    <source>
        <dbReference type="EMBL" id="MFC3876588.1"/>
    </source>
</evidence>
<name>A0ABV8AFD9_9FLAO</name>
<reference evidence="3" key="1">
    <citation type="journal article" date="2019" name="Int. J. Syst. Evol. Microbiol.">
        <title>The Global Catalogue of Microorganisms (GCM) 10K type strain sequencing project: providing services to taxonomists for standard genome sequencing and annotation.</title>
        <authorList>
            <consortium name="The Broad Institute Genomics Platform"/>
            <consortium name="The Broad Institute Genome Sequencing Center for Infectious Disease"/>
            <person name="Wu L."/>
            <person name="Ma J."/>
        </authorList>
    </citation>
    <scope>NUCLEOTIDE SEQUENCE [LARGE SCALE GENOMIC DNA]</scope>
    <source>
        <strain evidence="3">CECT 8979</strain>
    </source>
</reference>
<dbReference type="PANTHER" id="PTHR21015">
    <property type="entry name" value="UDP-N-ACETYLGLUCOSAMINE--N-ACETYLMURAMYL-(PENTAPEPTIDE) PYROPHOSPHORYL-UNDECAPRENOL N-ACETYLGLUCOSAMINE TRANSFERASE 1"/>
    <property type="match status" value="1"/>
</dbReference>
<accession>A0ABV8AFD9</accession>
<dbReference type="Proteomes" id="UP001595812">
    <property type="component" value="Unassembled WGS sequence"/>
</dbReference>
<sequence length="349" mass="39917">MKRILVAPLNWGLGHATRCIPIINALLDFKFQVTIASDGLALDLLRKEFPNLNYLELPSYNITYPENGNFKSHFLKLAPSILKAIKSEKKVVQNYVKRHQIDGIISDNRYGVRHPNVPSVFITHQLNVMSGATTWLSSKLQQQLISKFDVCWVPDFKDEPSLSGNLGHSKFDKIPVKYIGPLSRLKKKDLSLKYKLLVLLSGPEPQRTLLENSLRNQLRNYTEPMLFVRGVVTSDNQKKIEGNVYFVDYMISADLEIAVNQSEIVLARSGYSTIMDLASLEKKAFFIPTPGQFEQEYLAKRLDELNIAPCCLQTEFNLEKLKAVVDYSGFKTQTSNIDFEDLFRFFERK</sequence>
<evidence type="ECO:0000259" key="1">
    <source>
        <dbReference type="Pfam" id="PF04101"/>
    </source>
</evidence>
<dbReference type="RefSeq" id="WP_386097637.1">
    <property type="nucleotide sequence ID" value="NZ_JBHSAT010000004.1"/>
</dbReference>
<comment type="caution">
    <text evidence="2">The sequence shown here is derived from an EMBL/GenBank/DDBJ whole genome shotgun (WGS) entry which is preliminary data.</text>
</comment>
<proteinExistence type="predicted"/>
<protein>
    <submittedName>
        <fullName evidence="2">Glycosyltransferase</fullName>
    </submittedName>
</protein>
<gene>
    <name evidence="2" type="ORF">ACFOSX_05020</name>
</gene>
<feature type="domain" description="Glycosyl transferase family 28 C-terminal" evidence="1">
    <location>
        <begin position="250"/>
        <end position="326"/>
    </location>
</feature>
<dbReference type="EMBL" id="JBHSAT010000004">
    <property type="protein sequence ID" value="MFC3876588.1"/>
    <property type="molecule type" value="Genomic_DNA"/>
</dbReference>
<dbReference type="Gene3D" id="3.40.50.2000">
    <property type="entry name" value="Glycogen Phosphorylase B"/>
    <property type="match status" value="1"/>
</dbReference>
<dbReference type="SUPFAM" id="SSF53756">
    <property type="entry name" value="UDP-Glycosyltransferase/glycogen phosphorylase"/>
    <property type="match status" value="1"/>
</dbReference>
<dbReference type="Pfam" id="PF04101">
    <property type="entry name" value="Glyco_tran_28_C"/>
    <property type="match status" value="1"/>
</dbReference>
<evidence type="ECO:0000313" key="3">
    <source>
        <dbReference type="Proteomes" id="UP001595812"/>
    </source>
</evidence>
<dbReference type="PANTHER" id="PTHR21015:SF22">
    <property type="entry name" value="GLYCOSYLTRANSFERASE"/>
    <property type="match status" value="1"/>
</dbReference>